<dbReference type="STRING" id="1192034.CAP_6638"/>
<evidence type="ECO:0000313" key="2">
    <source>
        <dbReference type="EMBL" id="EYF02609.1"/>
    </source>
</evidence>
<dbReference type="RefSeq" id="WP_052376344.1">
    <property type="nucleotide sequence ID" value="NZ_ASRX01000057.1"/>
</dbReference>
<gene>
    <name evidence="2" type="ORF">CAP_6638</name>
</gene>
<accession>A0A017T052</accession>
<evidence type="ECO:0000313" key="3">
    <source>
        <dbReference type="Proteomes" id="UP000019678"/>
    </source>
</evidence>
<dbReference type="AlphaFoldDB" id="A0A017T052"/>
<sequence length="127" mass="13873">MRAEATSRRIESPADTSGASDLGRRTADITSSDGDIDILCPCNLGPRSNPVRLSFRSYDHADPPFSIRIKSPSGKVILERVVRDEALTGSGGIFIDFRPDLSGDYAVEVKQVYGDLRGQATLRIRFS</sequence>
<feature type="compositionally biased region" description="Basic and acidic residues" evidence="1">
    <location>
        <begin position="1"/>
        <end position="12"/>
    </location>
</feature>
<dbReference type="EMBL" id="ASRX01000057">
    <property type="protein sequence ID" value="EYF02609.1"/>
    <property type="molecule type" value="Genomic_DNA"/>
</dbReference>
<comment type="caution">
    <text evidence="2">The sequence shown here is derived from an EMBL/GenBank/DDBJ whole genome shotgun (WGS) entry which is preliminary data.</text>
</comment>
<proteinExistence type="predicted"/>
<name>A0A017T052_9BACT</name>
<dbReference type="Proteomes" id="UP000019678">
    <property type="component" value="Unassembled WGS sequence"/>
</dbReference>
<keyword evidence="3" id="KW-1185">Reference proteome</keyword>
<dbReference type="OrthoDB" id="9834661at2"/>
<protein>
    <submittedName>
        <fullName evidence="2">Uncharacterized protein</fullName>
    </submittedName>
</protein>
<reference evidence="2 3" key="1">
    <citation type="submission" date="2013-05" db="EMBL/GenBank/DDBJ databases">
        <title>Genome assembly of Chondromyces apiculatus DSM 436.</title>
        <authorList>
            <person name="Sharma G."/>
            <person name="Khatri I."/>
            <person name="Kaur C."/>
            <person name="Mayilraj S."/>
            <person name="Subramanian S."/>
        </authorList>
    </citation>
    <scope>NUCLEOTIDE SEQUENCE [LARGE SCALE GENOMIC DNA]</scope>
    <source>
        <strain evidence="2 3">DSM 436</strain>
    </source>
</reference>
<organism evidence="2 3">
    <name type="scientific">Chondromyces apiculatus DSM 436</name>
    <dbReference type="NCBI Taxonomy" id="1192034"/>
    <lineage>
        <taxon>Bacteria</taxon>
        <taxon>Pseudomonadati</taxon>
        <taxon>Myxococcota</taxon>
        <taxon>Polyangia</taxon>
        <taxon>Polyangiales</taxon>
        <taxon>Polyangiaceae</taxon>
        <taxon>Chondromyces</taxon>
    </lineage>
</organism>
<evidence type="ECO:0000256" key="1">
    <source>
        <dbReference type="SAM" id="MobiDB-lite"/>
    </source>
</evidence>
<feature type="region of interest" description="Disordered" evidence="1">
    <location>
        <begin position="1"/>
        <end position="32"/>
    </location>
</feature>